<dbReference type="Proteomes" id="UP000263094">
    <property type="component" value="Unassembled WGS sequence"/>
</dbReference>
<evidence type="ECO:0000256" key="2">
    <source>
        <dbReference type="ARBA" id="ARBA00012438"/>
    </source>
</evidence>
<dbReference type="Pfam" id="PF08376">
    <property type="entry name" value="NIT"/>
    <property type="match status" value="1"/>
</dbReference>
<feature type="compositionally biased region" description="Basic residues" evidence="8">
    <location>
        <begin position="1"/>
        <end position="13"/>
    </location>
</feature>
<feature type="region of interest" description="Disordered" evidence="8">
    <location>
        <begin position="393"/>
        <end position="414"/>
    </location>
</feature>
<dbReference type="Gene3D" id="3.30.565.10">
    <property type="entry name" value="Histidine kinase-like ATPase, C-terminal domain"/>
    <property type="match status" value="1"/>
</dbReference>
<feature type="coiled-coil region" evidence="7">
    <location>
        <begin position="458"/>
        <end position="492"/>
    </location>
</feature>
<dbReference type="InterPro" id="IPR013587">
    <property type="entry name" value="Nitrate/nitrite_sensing"/>
</dbReference>
<keyword evidence="9" id="KW-0472">Membrane</keyword>
<dbReference type="PANTHER" id="PTHR44936">
    <property type="entry name" value="SENSOR PROTEIN CREC"/>
    <property type="match status" value="1"/>
</dbReference>
<comment type="catalytic activity">
    <reaction evidence="1">
        <text>ATP + protein L-histidine = ADP + protein N-phospho-L-histidine.</text>
        <dbReference type="EC" id="2.7.13.3"/>
    </reaction>
</comment>
<keyword evidence="12" id="KW-1185">Reference proteome</keyword>
<dbReference type="OrthoDB" id="4652229at2"/>
<keyword evidence="4" id="KW-0808">Transferase</keyword>
<accession>A0A372M733</accession>
<evidence type="ECO:0000256" key="4">
    <source>
        <dbReference type="ARBA" id="ARBA00022679"/>
    </source>
</evidence>
<organism evidence="11 12">
    <name type="scientific">Streptomyces triticagri</name>
    <dbReference type="NCBI Taxonomy" id="2293568"/>
    <lineage>
        <taxon>Bacteria</taxon>
        <taxon>Bacillati</taxon>
        <taxon>Actinomycetota</taxon>
        <taxon>Actinomycetes</taxon>
        <taxon>Kitasatosporales</taxon>
        <taxon>Streptomycetaceae</taxon>
        <taxon>Streptomyces</taxon>
    </lineage>
</organism>
<name>A0A372M733_9ACTN</name>
<sequence length="1131" mass="117554">MRAPVQKKRLRGKGGKDGAGSARPEGEAATGGRTVRVRSRLVIAVAVVAATVAGAGAPAIIGASSRLNESQRLVTLAELTEEAVTLAHSLADERDEVTSYIAAGRPQGKGLAESRSGRVDRQIAEIRSAAPDGLRADLDTIATVRRGSLTGKHDALEAHTSYTDAIAELHGLAAELADQVPPRAGGGRQALADLDRAVEQGAAARGLLLAALATPRPEPATTIDPVTGLPVTSTADTPDDRRRDALSAAAQQARVREQAALADFRQDAPRADRERLESTLSGPEVATAEKYLARLTDQPTLSDAELGFRRTKVDAALSARVEQMRGVENRLAADRTEALAQLRDDDVTALELRIALVGVLLLVAVGVSMGVSRTLTRPLAVLRLGSARLAEAGAQPAPGGKDVGSGKDGGSGDEAAVVEPIRFTGRNDEFAAVVRSVNALHEHSIRMRERIGVLEGDRKHLIGQREKLADEREELRAQLAEAGVELERASRSINSTFVSLALRTLGLVERQLSVIEQLEEREQDPERLATLFKLDHFATVMRRHSENLLVLAGAEHKHTHPGPVPLIDVARAAVSEIERYERVRIATLPPHAHIAGFVADDLSHLLAELLENATTFSPPDAQVEISGWLLESGEVMLSVQDEGIGLPDDRIEALNSRLADFDPAATYDAEGGEGLGLGLYVVARLAARHGTRVQLRDQKQGGVAAVVVLPRPILAAAPAGGLPPRHAPVAGGAPAVHLPGSEAEANSNVLTGRSTADGADATSADEADDLQAADEDPLIAAAEAAFRSAEAETGADPGGAEPGEDDLPAAGDTTDPTNDSTTDPTVDEVPASELTLQLMAPFEANSPEPAAASWATADEGVRATEGEAVRDGADDEGDDVRDAGAEGACDEAADPDDAADADDLAPAPELRAQGPTTSTLGTADLARRQADEPAPAAQPTDTSEPVPNEPVPNEPVPNEPVPNEPVPPQSAVAGDDDEHSAEPPRSPRIPAARFGEEADSASAAPRLTAKGLPKRTPKVSAPAPAPVRPGGGSVDAEALRRRLGGFRRGAMAGRRDVEAELAADAPAADTAVQTAADDTPAPDATDTPSAIPDGPDGDRTSDQTDSAAPQPTTAAAPTAPTDGDPVEEARS</sequence>
<dbReference type="SUPFAM" id="SSF55874">
    <property type="entry name" value="ATPase domain of HSP90 chaperone/DNA topoisomerase II/histidine kinase"/>
    <property type="match status" value="1"/>
</dbReference>
<dbReference type="RefSeq" id="WP_128555683.1">
    <property type="nucleotide sequence ID" value="NZ_QUAK01000057.1"/>
</dbReference>
<dbReference type="InterPro" id="IPR050980">
    <property type="entry name" value="2C_sensor_his_kinase"/>
</dbReference>
<feature type="region of interest" description="Disordered" evidence="8">
    <location>
        <begin position="1061"/>
        <end position="1131"/>
    </location>
</feature>
<feature type="transmembrane region" description="Helical" evidence="9">
    <location>
        <begin position="41"/>
        <end position="61"/>
    </location>
</feature>
<feature type="compositionally biased region" description="Low complexity" evidence="8">
    <location>
        <begin position="1107"/>
        <end position="1121"/>
    </location>
</feature>
<comment type="caution">
    <text evidence="11">The sequence shown here is derived from an EMBL/GenBank/DDBJ whole genome shotgun (WGS) entry which is preliminary data.</text>
</comment>
<evidence type="ECO:0000256" key="3">
    <source>
        <dbReference type="ARBA" id="ARBA00022553"/>
    </source>
</evidence>
<dbReference type="EC" id="2.7.13.3" evidence="2"/>
<keyword evidence="3" id="KW-0597">Phosphoprotein</keyword>
<feature type="region of interest" description="Disordered" evidence="8">
    <location>
        <begin position="786"/>
        <end position="1038"/>
    </location>
</feature>
<dbReference type="InterPro" id="IPR003594">
    <property type="entry name" value="HATPase_dom"/>
</dbReference>
<evidence type="ECO:0000256" key="6">
    <source>
        <dbReference type="ARBA" id="ARBA00023012"/>
    </source>
</evidence>
<evidence type="ECO:0000313" key="12">
    <source>
        <dbReference type="Proteomes" id="UP000263094"/>
    </source>
</evidence>
<keyword evidence="9" id="KW-1133">Transmembrane helix</keyword>
<evidence type="ECO:0000256" key="9">
    <source>
        <dbReference type="SAM" id="Phobius"/>
    </source>
</evidence>
<dbReference type="InterPro" id="IPR004358">
    <property type="entry name" value="Sig_transdc_His_kin-like_C"/>
</dbReference>
<feature type="compositionally biased region" description="Low complexity" evidence="8">
    <location>
        <begin position="812"/>
        <end position="824"/>
    </location>
</feature>
<protein>
    <recommendedName>
        <fullName evidence="2">histidine kinase</fullName>
        <ecNumber evidence="2">2.7.13.3</ecNumber>
    </recommendedName>
</protein>
<dbReference type="PRINTS" id="PR00344">
    <property type="entry name" value="BCTRLSENSOR"/>
</dbReference>
<keyword evidence="5 11" id="KW-0418">Kinase</keyword>
<feature type="compositionally biased region" description="Basic and acidic residues" evidence="8">
    <location>
        <begin position="859"/>
        <end position="872"/>
    </location>
</feature>
<dbReference type="PROSITE" id="PS50109">
    <property type="entry name" value="HIS_KIN"/>
    <property type="match status" value="1"/>
</dbReference>
<dbReference type="AlphaFoldDB" id="A0A372M733"/>
<dbReference type="GO" id="GO:0000160">
    <property type="term" value="P:phosphorelay signal transduction system"/>
    <property type="evidence" value="ECO:0007669"/>
    <property type="project" value="UniProtKB-KW"/>
</dbReference>
<feature type="compositionally biased region" description="Low complexity" evidence="8">
    <location>
        <begin position="1062"/>
        <end position="1093"/>
    </location>
</feature>
<dbReference type="PANTHER" id="PTHR44936:SF9">
    <property type="entry name" value="SENSOR PROTEIN CREC"/>
    <property type="match status" value="1"/>
</dbReference>
<dbReference type="InterPro" id="IPR005467">
    <property type="entry name" value="His_kinase_dom"/>
</dbReference>
<keyword evidence="6" id="KW-0902">Two-component regulatory system</keyword>
<keyword evidence="9" id="KW-0812">Transmembrane</keyword>
<evidence type="ECO:0000256" key="5">
    <source>
        <dbReference type="ARBA" id="ARBA00022777"/>
    </source>
</evidence>
<evidence type="ECO:0000256" key="8">
    <source>
        <dbReference type="SAM" id="MobiDB-lite"/>
    </source>
</evidence>
<proteinExistence type="predicted"/>
<reference evidence="11 12" key="1">
    <citation type="submission" date="2018-08" db="EMBL/GenBank/DDBJ databases">
        <title>Isolation, diversity and antifungal activity of Actinobacteria from wheat.</title>
        <authorList>
            <person name="Han C."/>
        </authorList>
    </citation>
    <scope>NUCLEOTIDE SEQUENCE [LARGE SCALE GENOMIC DNA]</scope>
    <source>
        <strain evidence="11 12">NEAU-YY421</strain>
    </source>
</reference>
<dbReference type="GO" id="GO:0004673">
    <property type="term" value="F:protein histidine kinase activity"/>
    <property type="evidence" value="ECO:0007669"/>
    <property type="project" value="UniProtKB-EC"/>
</dbReference>
<evidence type="ECO:0000256" key="7">
    <source>
        <dbReference type="SAM" id="Coils"/>
    </source>
</evidence>
<feature type="region of interest" description="Disordered" evidence="8">
    <location>
        <begin position="218"/>
        <end position="244"/>
    </location>
</feature>
<feature type="compositionally biased region" description="Pro residues" evidence="8">
    <location>
        <begin position="947"/>
        <end position="968"/>
    </location>
</feature>
<dbReference type="EMBL" id="QUAK01000057">
    <property type="protein sequence ID" value="RFU86752.1"/>
    <property type="molecule type" value="Genomic_DNA"/>
</dbReference>
<feature type="compositionally biased region" description="Acidic residues" evidence="8">
    <location>
        <begin position="888"/>
        <end position="903"/>
    </location>
</feature>
<evidence type="ECO:0000313" key="11">
    <source>
        <dbReference type="EMBL" id="RFU86752.1"/>
    </source>
</evidence>
<evidence type="ECO:0000256" key="1">
    <source>
        <dbReference type="ARBA" id="ARBA00000085"/>
    </source>
</evidence>
<feature type="domain" description="Histidine kinase" evidence="10">
    <location>
        <begin position="602"/>
        <end position="713"/>
    </location>
</feature>
<keyword evidence="7" id="KW-0175">Coiled coil</keyword>
<dbReference type="SMART" id="SM00387">
    <property type="entry name" value="HATPase_c"/>
    <property type="match status" value="1"/>
</dbReference>
<dbReference type="InterPro" id="IPR036890">
    <property type="entry name" value="HATPase_C_sf"/>
</dbReference>
<evidence type="ECO:0000259" key="10">
    <source>
        <dbReference type="PROSITE" id="PS50109"/>
    </source>
</evidence>
<gene>
    <name evidence="11" type="ORF">DY218_10540</name>
</gene>
<feature type="region of interest" description="Disordered" evidence="8">
    <location>
        <begin position="1"/>
        <end position="32"/>
    </location>
</feature>
<dbReference type="Pfam" id="PF02518">
    <property type="entry name" value="HATPase_c"/>
    <property type="match status" value="1"/>
</dbReference>